<keyword evidence="1" id="KW-0004">4Fe-4S</keyword>
<evidence type="ECO:0000259" key="7">
    <source>
        <dbReference type="PROSITE" id="PS50926"/>
    </source>
</evidence>
<dbReference type="InterPro" id="IPR010280">
    <property type="entry name" value="U5_MeTrfase_fam"/>
</dbReference>
<evidence type="ECO:0000256" key="6">
    <source>
        <dbReference type="SAM" id="MobiDB-lite"/>
    </source>
</evidence>
<dbReference type="Pfam" id="PF01938">
    <property type="entry name" value="TRAM"/>
    <property type="match status" value="1"/>
</dbReference>
<dbReference type="AlphaFoldDB" id="A0AAU7X544"/>
<gene>
    <name evidence="8" type="ORF">ABS361_13165</name>
</gene>
<evidence type="ECO:0000313" key="8">
    <source>
        <dbReference type="EMBL" id="XBY43053.1"/>
    </source>
</evidence>
<evidence type="ECO:0000256" key="5">
    <source>
        <dbReference type="ARBA" id="ARBA00023014"/>
    </source>
</evidence>
<dbReference type="GO" id="GO:0051539">
    <property type="term" value="F:4 iron, 4 sulfur cluster binding"/>
    <property type="evidence" value="ECO:0007669"/>
    <property type="project" value="UniProtKB-KW"/>
</dbReference>
<dbReference type="Gene3D" id="2.40.50.1070">
    <property type="match status" value="1"/>
</dbReference>
<dbReference type="InterPro" id="IPR029063">
    <property type="entry name" value="SAM-dependent_MTases_sf"/>
</dbReference>
<dbReference type="GO" id="GO:0070041">
    <property type="term" value="F:rRNA (uridine-C5-)-methyltransferase activity"/>
    <property type="evidence" value="ECO:0007669"/>
    <property type="project" value="TreeGrafter"/>
</dbReference>
<dbReference type="InterPro" id="IPR012340">
    <property type="entry name" value="NA-bd_OB-fold"/>
</dbReference>
<dbReference type="PANTHER" id="PTHR11061:SF49">
    <property type="entry name" value="23S RRNA (URACIL(1939)-C(5))-METHYLTRANSFERASE RLMD"/>
    <property type="match status" value="1"/>
</dbReference>
<accession>A0AAU7X544</accession>
<dbReference type="InterPro" id="IPR002792">
    <property type="entry name" value="TRAM_dom"/>
</dbReference>
<dbReference type="Gene3D" id="2.40.50.140">
    <property type="entry name" value="Nucleic acid-binding proteins"/>
    <property type="match status" value="1"/>
</dbReference>
<keyword evidence="5" id="KW-0411">Iron-sulfur</keyword>
<dbReference type="Gene3D" id="3.40.50.150">
    <property type="entry name" value="Vaccinia Virus protein VP39"/>
    <property type="match status" value="1"/>
</dbReference>
<feature type="domain" description="TRAM" evidence="7">
    <location>
        <begin position="1"/>
        <end position="56"/>
    </location>
</feature>
<keyword evidence="4" id="KW-0949">S-adenosyl-L-methionine</keyword>
<name>A0AAU7X544_9HYPH</name>
<protein>
    <submittedName>
        <fullName evidence="8">TRAM domain-containing protein</fullName>
    </submittedName>
</protein>
<sequence>MQTTETVTVAAIGHKGDGVAETPTGRVFVPGSLPGETVTIARDGERGRIISIEAPSADRIAAACRHVGTCGGCSLQHMAPAAYLAFKRQSVIDAFADRGIEVSVAETVPVEAHSRRRAVIAVQRQEGRLVVGFRERLSHTVAPAEGCLVVTPAIAAAMPKLAELCDLLTFGKRARSAPCSTPRPDSIWPLPKPNCPTSAGRRRSSGRCGSASPGWRSAAS</sequence>
<dbReference type="RefSeq" id="WP_407048155.1">
    <property type="nucleotide sequence ID" value="NZ_CP158568.1"/>
</dbReference>
<organism evidence="8">
    <name type="scientific">Methyloraptor flagellatus</name>
    <dbReference type="NCBI Taxonomy" id="3162530"/>
    <lineage>
        <taxon>Bacteria</taxon>
        <taxon>Pseudomonadati</taxon>
        <taxon>Pseudomonadota</taxon>
        <taxon>Alphaproteobacteria</taxon>
        <taxon>Hyphomicrobiales</taxon>
        <taxon>Ancalomicrobiaceae</taxon>
        <taxon>Methyloraptor</taxon>
    </lineage>
</organism>
<evidence type="ECO:0000256" key="4">
    <source>
        <dbReference type="ARBA" id="ARBA00022691"/>
    </source>
</evidence>
<evidence type="ECO:0000256" key="3">
    <source>
        <dbReference type="ARBA" id="ARBA00022679"/>
    </source>
</evidence>
<feature type="region of interest" description="Disordered" evidence="6">
    <location>
        <begin position="179"/>
        <end position="220"/>
    </location>
</feature>
<dbReference type="PROSITE" id="PS50926">
    <property type="entry name" value="TRAM"/>
    <property type="match status" value="1"/>
</dbReference>
<dbReference type="PANTHER" id="PTHR11061">
    <property type="entry name" value="RNA M5U METHYLTRANSFERASE"/>
    <property type="match status" value="1"/>
</dbReference>
<evidence type="ECO:0000256" key="2">
    <source>
        <dbReference type="ARBA" id="ARBA00022603"/>
    </source>
</evidence>
<keyword evidence="1" id="KW-0479">Metal-binding</keyword>
<dbReference type="EMBL" id="CP158568">
    <property type="protein sequence ID" value="XBY43053.1"/>
    <property type="molecule type" value="Genomic_DNA"/>
</dbReference>
<dbReference type="SUPFAM" id="SSF53335">
    <property type="entry name" value="S-adenosyl-L-methionine-dependent methyltransferases"/>
    <property type="match status" value="1"/>
</dbReference>
<keyword evidence="1" id="KW-0408">Iron</keyword>
<keyword evidence="3" id="KW-0808">Transferase</keyword>
<dbReference type="SUPFAM" id="SSF50249">
    <property type="entry name" value="Nucleic acid-binding proteins"/>
    <property type="match status" value="1"/>
</dbReference>
<evidence type="ECO:0000256" key="1">
    <source>
        <dbReference type="ARBA" id="ARBA00022485"/>
    </source>
</evidence>
<proteinExistence type="predicted"/>
<dbReference type="KEGG" id="mflg:ABS361_13165"/>
<dbReference type="GO" id="GO:0070475">
    <property type="term" value="P:rRNA base methylation"/>
    <property type="evidence" value="ECO:0007669"/>
    <property type="project" value="TreeGrafter"/>
</dbReference>
<reference evidence="8" key="1">
    <citation type="submission" date="2024-06" db="EMBL/GenBank/DDBJ databases">
        <title>Methylostella associata gen. nov., sp. nov., a novel Ancalomicrobiaceae-affiliated facultatively methylotrophic bacteria that feed on methanotrophs of the genus Methylococcus.</title>
        <authorList>
            <person name="Saltykova V."/>
            <person name="Danilova O.V."/>
            <person name="Oshkin I.Y."/>
            <person name="Belova S.E."/>
            <person name="Pimenov N.V."/>
            <person name="Dedysh S.N."/>
        </authorList>
    </citation>
    <scope>NUCLEOTIDE SEQUENCE</scope>
    <source>
        <strain evidence="8">S20</strain>
    </source>
</reference>
<keyword evidence="2" id="KW-0489">Methyltransferase</keyword>